<reference evidence="2" key="3">
    <citation type="submission" date="2023-06" db="EMBL/GenBank/DDBJ databases">
        <authorList>
            <person name="Lucena T."/>
            <person name="Sun Q."/>
        </authorList>
    </citation>
    <scope>NUCLEOTIDE SEQUENCE</scope>
    <source>
        <strain evidence="2">CECT 7184</strain>
    </source>
</reference>
<evidence type="ECO:0000313" key="3">
    <source>
        <dbReference type="Proteomes" id="UP001242368"/>
    </source>
</evidence>
<keyword evidence="3" id="KW-1185">Reference proteome</keyword>
<reference evidence="2" key="1">
    <citation type="journal article" date="2014" name="Int. J. Syst. Evol. Microbiol.">
        <title>Complete genome of a new Firmicutes species belonging to the dominant human colonic microbiota ('Ruminococcus bicirculans') reveals two chromosomes and a selective capacity to utilize plant glucans.</title>
        <authorList>
            <consortium name="NISC Comparative Sequencing Program"/>
            <person name="Wegmann U."/>
            <person name="Louis P."/>
            <person name="Goesmann A."/>
            <person name="Henrissat B."/>
            <person name="Duncan S.H."/>
            <person name="Flint H.J."/>
        </authorList>
    </citation>
    <scope>NUCLEOTIDE SEQUENCE</scope>
    <source>
        <strain evidence="2">CECT 7184</strain>
    </source>
</reference>
<gene>
    <name evidence="1" type="ORF">QW060_03300</name>
    <name evidence="2" type="ORF">QW060_21370</name>
</gene>
<sequence>MNHSAYPGILSAAAVLYTIAVQQSLTVHSFYGIDHWQLFFFGLFHYQ</sequence>
<evidence type="ECO:0000313" key="2">
    <source>
        <dbReference type="EMBL" id="MDN3709528.1"/>
    </source>
</evidence>
<reference evidence="3" key="2">
    <citation type="journal article" date="2019" name="Int. J. Syst. Evol. Microbiol.">
        <title>The Global Catalogue of Microorganisms (GCM) 10K type strain sequencing project: providing services to taxonomists for standard genome sequencing and annotation.</title>
        <authorList>
            <consortium name="The Broad Institute Genomics Platform"/>
            <consortium name="The Broad Institute Genome Sequencing Center for Infectious Disease"/>
            <person name="Wu L."/>
            <person name="Ma J."/>
        </authorList>
    </citation>
    <scope>NUCLEOTIDE SEQUENCE [LARGE SCALE GENOMIC DNA]</scope>
    <source>
        <strain evidence="3">CECT 7184</strain>
    </source>
</reference>
<accession>A0ABT8CYA0</accession>
<organism evidence="2 3">
    <name type="scientific">Paenimyroides ceti</name>
    <dbReference type="NCBI Taxonomy" id="395087"/>
    <lineage>
        <taxon>Bacteria</taxon>
        <taxon>Pseudomonadati</taxon>
        <taxon>Bacteroidota</taxon>
        <taxon>Flavobacteriia</taxon>
        <taxon>Flavobacteriales</taxon>
        <taxon>Flavobacteriaceae</taxon>
        <taxon>Paenimyroides</taxon>
    </lineage>
</organism>
<dbReference type="EMBL" id="JAUFQU010000001">
    <property type="protein sequence ID" value="MDN3706147.1"/>
    <property type="molecule type" value="Genomic_DNA"/>
</dbReference>
<protein>
    <submittedName>
        <fullName evidence="2">Uncharacterized protein</fullName>
    </submittedName>
</protein>
<dbReference type="RefSeq" id="WP_290362280.1">
    <property type="nucleotide sequence ID" value="NZ_JAUFQU010000001.1"/>
</dbReference>
<dbReference type="Proteomes" id="UP001242368">
    <property type="component" value="Unassembled WGS sequence"/>
</dbReference>
<comment type="caution">
    <text evidence="2">The sequence shown here is derived from an EMBL/GenBank/DDBJ whole genome shotgun (WGS) entry which is preliminary data.</text>
</comment>
<proteinExistence type="predicted"/>
<name>A0ABT8CYA0_9FLAO</name>
<evidence type="ECO:0000313" key="1">
    <source>
        <dbReference type="EMBL" id="MDN3706147.1"/>
    </source>
</evidence>
<dbReference type="EMBL" id="JAUFQU010000040">
    <property type="protein sequence ID" value="MDN3709528.1"/>
    <property type="molecule type" value="Genomic_DNA"/>
</dbReference>